<dbReference type="SUPFAM" id="SSF56059">
    <property type="entry name" value="Glutathione synthetase ATP-binding domain-like"/>
    <property type="match status" value="1"/>
</dbReference>
<keyword evidence="2" id="KW-1185">Reference proteome</keyword>
<dbReference type="RefSeq" id="WP_307326285.1">
    <property type="nucleotide sequence ID" value="NZ_JAUSUG010000010.1"/>
</dbReference>
<name>A0ABT9ZX89_9BACI</name>
<dbReference type="Pfam" id="PF14398">
    <property type="entry name" value="ATPgrasp_YheCD"/>
    <property type="match status" value="1"/>
</dbReference>
<sequence length="347" mass="41678">MIGIVLSEKKIKDREDDYYSFYCKLAKENHVDVCFYSIQKIDMKKLTVDGYVYDHKKDLIREEVVSIPHINLYKCNSSIFNKRQREKIETLQKEKNRTFFNACSIKERDKYDDHMYLKQFPSIRKHLLKTRPLSYKTLSRLLREYGFVFIKRRRSKKGNNIYTLERKEKNIIIKFYNKQAVQLLEIPKSELEKFCNRTFPKPEKFYVQQGVDLKRVTNKKFDVRVSPQKYPGDFWKVTGAIGRLGKENWDVTNLDQGGITINSLKKIISKRTKKELYRLSKDIAEKLADKSSNFIEFGLDFAIDEQENIWFLEANFQPYRKNIWVYRNKIPFRYVCSIYKNNTALRY</sequence>
<organism evidence="1 2">
    <name type="scientific">Evansella vedderi</name>
    <dbReference type="NCBI Taxonomy" id="38282"/>
    <lineage>
        <taxon>Bacteria</taxon>
        <taxon>Bacillati</taxon>
        <taxon>Bacillota</taxon>
        <taxon>Bacilli</taxon>
        <taxon>Bacillales</taxon>
        <taxon>Bacillaceae</taxon>
        <taxon>Evansella</taxon>
    </lineage>
</organism>
<proteinExistence type="predicted"/>
<dbReference type="EMBL" id="JAUSUG010000010">
    <property type="protein sequence ID" value="MDQ0255356.1"/>
    <property type="molecule type" value="Genomic_DNA"/>
</dbReference>
<evidence type="ECO:0000313" key="1">
    <source>
        <dbReference type="EMBL" id="MDQ0255356.1"/>
    </source>
</evidence>
<dbReference type="InterPro" id="IPR026838">
    <property type="entry name" value="YheC/D"/>
</dbReference>
<comment type="caution">
    <text evidence="1">The sequence shown here is derived from an EMBL/GenBank/DDBJ whole genome shotgun (WGS) entry which is preliminary data.</text>
</comment>
<accession>A0ABT9ZX89</accession>
<evidence type="ECO:0000313" key="2">
    <source>
        <dbReference type="Proteomes" id="UP001230005"/>
    </source>
</evidence>
<reference evidence="1 2" key="1">
    <citation type="submission" date="2023-07" db="EMBL/GenBank/DDBJ databases">
        <title>Genomic Encyclopedia of Type Strains, Phase IV (KMG-IV): sequencing the most valuable type-strain genomes for metagenomic binning, comparative biology and taxonomic classification.</title>
        <authorList>
            <person name="Goeker M."/>
        </authorList>
    </citation>
    <scope>NUCLEOTIDE SEQUENCE [LARGE SCALE GENOMIC DNA]</scope>
    <source>
        <strain evidence="1 2">DSM 9768</strain>
    </source>
</reference>
<gene>
    <name evidence="1" type="ORF">J2S74_002738</name>
</gene>
<dbReference type="Gene3D" id="3.30.470.20">
    <property type="entry name" value="ATP-grasp fold, B domain"/>
    <property type="match status" value="1"/>
</dbReference>
<protein>
    <recommendedName>
        <fullName evidence="3">YheC/YheD family protein</fullName>
    </recommendedName>
</protein>
<evidence type="ECO:0008006" key="3">
    <source>
        <dbReference type="Google" id="ProtNLM"/>
    </source>
</evidence>
<dbReference type="Proteomes" id="UP001230005">
    <property type="component" value="Unassembled WGS sequence"/>
</dbReference>